<reference evidence="2" key="1">
    <citation type="journal article" date="2020" name="Stud. Mycol.">
        <title>101 Dothideomycetes genomes: a test case for predicting lifestyles and emergence of pathogens.</title>
        <authorList>
            <person name="Haridas S."/>
            <person name="Albert R."/>
            <person name="Binder M."/>
            <person name="Bloem J."/>
            <person name="Labutti K."/>
            <person name="Salamov A."/>
            <person name="Andreopoulos B."/>
            <person name="Baker S."/>
            <person name="Barry K."/>
            <person name="Bills G."/>
            <person name="Bluhm B."/>
            <person name="Cannon C."/>
            <person name="Castanera R."/>
            <person name="Culley D."/>
            <person name="Daum C."/>
            <person name="Ezra D."/>
            <person name="Gonzalez J."/>
            <person name="Henrissat B."/>
            <person name="Kuo A."/>
            <person name="Liang C."/>
            <person name="Lipzen A."/>
            <person name="Lutzoni F."/>
            <person name="Magnuson J."/>
            <person name="Mondo S."/>
            <person name="Nolan M."/>
            <person name="Ohm R."/>
            <person name="Pangilinan J."/>
            <person name="Park H.-J."/>
            <person name="Ramirez L."/>
            <person name="Alfaro M."/>
            <person name="Sun H."/>
            <person name="Tritt A."/>
            <person name="Yoshinaga Y."/>
            <person name="Zwiers L.-H."/>
            <person name="Turgeon B."/>
            <person name="Goodwin S."/>
            <person name="Spatafora J."/>
            <person name="Crous P."/>
            <person name="Grigoriev I."/>
        </authorList>
    </citation>
    <scope>NUCLEOTIDE SEQUENCE</scope>
    <source>
        <strain evidence="2">CBS 125425</strain>
    </source>
</reference>
<comment type="caution">
    <text evidence="2">The sequence shown here is derived from an EMBL/GenBank/DDBJ whole genome shotgun (WGS) entry which is preliminary data.</text>
</comment>
<dbReference type="Proteomes" id="UP000799444">
    <property type="component" value="Unassembled WGS sequence"/>
</dbReference>
<proteinExistence type="predicted"/>
<dbReference type="OrthoDB" id="3791649at2759"/>
<name>A0A9P4V592_9PLEO</name>
<organism evidence="2 3">
    <name type="scientific">Polyplosphaeria fusca</name>
    <dbReference type="NCBI Taxonomy" id="682080"/>
    <lineage>
        <taxon>Eukaryota</taxon>
        <taxon>Fungi</taxon>
        <taxon>Dikarya</taxon>
        <taxon>Ascomycota</taxon>
        <taxon>Pezizomycotina</taxon>
        <taxon>Dothideomycetes</taxon>
        <taxon>Pleosporomycetidae</taxon>
        <taxon>Pleosporales</taxon>
        <taxon>Tetraplosphaeriaceae</taxon>
        <taxon>Polyplosphaeria</taxon>
    </lineage>
</organism>
<accession>A0A9P4V592</accession>
<dbReference type="AlphaFoldDB" id="A0A9P4V592"/>
<evidence type="ECO:0000313" key="3">
    <source>
        <dbReference type="Proteomes" id="UP000799444"/>
    </source>
</evidence>
<evidence type="ECO:0000313" key="2">
    <source>
        <dbReference type="EMBL" id="KAF2737206.1"/>
    </source>
</evidence>
<dbReference type="EMBL" id="ML996118">
    <property type="protein sequence ID" value="KAF2737206.1"/>
    <property type="molecule type" value="Genomic_DNA"/>
</dbReference>
<gene>
    <name evidence="2" type="ORF">EJ04DRAFT_594159</name>
</gene>
<evidence type="ECO:0000256" key="1">
    <source>
        <dbReference type="SAM" id="MobiDB-lite"/>
    </source>
</evidence>
<sequence>MATSAEPRIPASASNTGGVLRTIKKAKQGKAATFSGGRKRNYDDDYDDDEEQPKKRAKTMKSYTSIFPRTMNSEAKPSIPYEGDECPVDWNLSAFDEIRKDKPDWMETYELRQPWKPKPRSFEKIAEEFGVEGKKISETQRKRFKHINFVVHKATGVYYKSSLQGLEGCVPEAAETQEQRLQRKTEEKSYKLASMQAAKRTKWGQEASHQGPFFKFRMFQKIGKDGIEKYPTRLVPAAALEQVSSVAADLIEEKEYKMDITIDDPEVVEAYITTFWPDRKPHLPKVIHSLDHHSGVRVWCDNPITWTEQKLIDLDALAEQMGSDEIRDMVKDHVDGHVYVPNGDVSKKDFCEQHHQHEGGGCYLQLASDSCFDDYYEKLPEERPVGFVERSYVHTVNEDGEDEGGDDE</sequence>
<protein>
    <submittedName>
        <fullName evidence="2">Uncharacterized protein</fullName>
    </submittedName>
</protein>
<keyword evidence="3" id="KW-1185">Reference proteome</keyword>
<feature type="region of interest" description="Disordered" evidence="1">
    <location>
        <begin position="1"/>
        <end position="66"/>
    </location>
</feature>